<dbReference type="FunFam" id="3.30.200.20:FF:000633">
    <property type="entry name" value="Protein kinase, putative"/>
    <property type="match status" value="1"/>
</dbReference>
<dbReference type="PANTHER" id="PTHR24356:SF1">
    <property type="entry name" value="SERINE_THREONINE-PROTEIN KINASE GREATWALL"/>
    <property type="match status" value="1"/>
</dbReference>
<dbReference type="SMART" id="SM00220">
    <property type="entry name" value="S_TKc"/>
    <property type="match status" value="1"/>
</dbReference>
<dbReference type="InterPro" id="IPR000719">
    <property type="entry name" value="Prot_kinase_dom"/>
</dbReference>
<sequence>MYYLGNTIQQRDSIQKVVLTLKSCQEYFSQQNYEHYGEMDLKVQNAIEDVQRLDVVKMKKSITKKMSTKSIRILSNKLRIALHMLEGDWISKNNTSFQYKWASIKMKNIQQVMNMDMKKLDKKSLELLICRICEKKVQAFEMKNHCEECQQSAEAKKRILELNLEMANLCEAAYQEKRNAQVKQALIKQDLIIVSKNKKVQKNNNKFRRTQTFNMDEQENEQELININNAMTIIINYADKIVNQSNDDPKQNLVILNDLSNAGNYIESNEAKTIITRAHKSILDRMEYFKKQEGHHQQYDMTLQLTKIQAMKKSFAKQNSLSFRQSKFSQVSQSPRNRVVDPIFEQEEGERQNQPVIPRRREFKMNTSIFKVNEGCDSPRISNKPYTAGFINDHTDSDSVKQPFSYDSDVGDNKAPSIKEEHSNSSLDEESSKSNASNPLRRQLKIQQKKRVSNFHSQDFQQASTPTSSSQQQVSIPKKSKFSSNASNNSPQLIQEQIDPVHTDKGYHSDSDMIKTNSSVSIEQKNVGIKDFEFIKPLGKGAYGWVFQVKKKGSGDMYALKIIDCAQRNLEAFLEQLKAERNIFEILNSHFVVKAYFSFVHEHYLCFVQEYMVGGDLASILKTYTALDEFYVRHYMAEIVLALEYLRNQNIVHRDLKPENILLDSQGHAKLADFGLSEKGLNSRLKMKREGQVLPDCISQQVNDSSEFYEHIKKAESIFIESKNSSNKKIIGTPDYIAPEIIQGVSVTNYSADYWSLGVIMYEMLCGVAPFNDDTVEKIFENILNLRIEWPKLGDDGEECISYDSYDLLTRLLEQDYKKRIGHVSIDEIKQHKFFKGIEWNTLLNKPGVIIPDLDQSSRDTEKMEQFLVKLTKPTKDQEHKKLTQQLKNQLQNLERIDLLKQRSVQEAEEYIQTIEREQSFMQKQIDQLTQFTAKLYSSHMKNK</sequence>
<feature type="region of interest" description="Disordered" evidence="11">
    <location>
        <begin position="326"/>
        <end position="360"/>
    </location>
</feature>
<feature type="domain" description="Protein kinase" evidence="12">
    <location>
        <begin position="532"/>
        <end position="835"/>
    </location>
</feature>
<dbReference type="OMA" id="DCISQQV"/>
<evidence type="ECO:0000313" key="13">
    <source>
        <dbReference type="EMBL" id="CAD8165261.1"/>
    </source>
</evidence>
<dbReference type="GO" id="GO:0005524">
    <property type="term" value="F:ATP binding"/>
    <property type="evidence" value="ECO:0007669"/>
    <property type="project" value="UniProtKB-KW"/>
</dbReference>
<proteinExistence type="inferred from homology"/>
<dbReference type="EMBL" id="CAJJDP010000046">
    <property type="protein sequence ID" value="CAD8165261.1"/>
    <property type="molecule type" value="Genomic_DNA"/>
</dbReference>
<dbReference type="OrthoDB" id="162894at2759"/>
<dbReference type="PROSITE" id="PS50011">
    <property type="entry name" value="PROTEIN_KINASE_DOM"/>
    <property type="match status" value="1"/>
</dbReference>
<comment type="catalytic activity">
    <reaction evidence="8">
        <text>L-threonyl-[protein] + ATP = O-phospho-L-threonyl-[protein] + ADP + H(+)</text>
        <dbReference type="Rhea" id="RHEA:46608"/>
        <dbReference type="Rhea" id="RHEA-COMP:11060"/>
        <dbReference type="Rhea" id="RHEA-COMP:11605"/>
        <dbReference type="ChEBI" id="CHEBI:15378"/>
        <dbReference type="ChEBI" id="CHEBI:30013"/>
        <dbReference type="ChEBI" id="CHEBI:30616"/>
        <dbReference type="ChEBI" id="CHEBI:61977"/>
        <dbReference type="ChEBI" id="CHEBI:456216"/>
        <dbReference type="EC" id="2.7.11.1"/>
    </reaction>
</comment>
<evidence type="ECO:0000256" key="9">
    <source>
        <dbReference type="ARBA" id="ARBA00048679"/>
    </source>
</evidence>
<evidence type="ECO:0000256" key="2">
    <source>
        <dbReference type="ARBA" id="ARBA00012513"/>
    </source>
</evidence>
<keyword evidence="3" id="KW-0723">Serine/threonine-protein kinase</keyword>
<keyword evidence="14" id="KW-1185">Reference proteome</keyword>
<feature type="region of interest" description="Disordered" evidence="11">
    <location>
        <begin position="387"/>
        <end position="495"/>
    </location>
</feature>
<dbReference type="Proteomes" id="UP000683925">
    <property type="component" value="Unassembled WGS sequence"/>
</dbReference>
<keyword evidence="10" id="KW-0175">Coiled coil</keyword>
<keyword evidence="4" id="KW-0808">Transferase</keyword>
<evidence type="ECO:0000256" key="5">
    <source>
        <dbReference type="ARBA" id="ARBA00022741"/>
    </source>
</evidence>
<feature type="compositionally biased region" description="Basic residues" evidence="11">
    <location>
        <begin position="442"/>
        <end position="453"/>
    </location>
</feature>
<dbReference type="PANTHER" id="PTHR24356">
    <property type="entry name" value="SERINE/THREONINE-PROTEIN KINASE"/>
    <property type="match status" value="1"/>
</dbReference>
<comment type="catalytic activity">
    <reaction evidence="9">
        <text>L-seryl-[protein] + ATP = O-phospho-L-seryl-[protein] + ADP + H(+)</text>
        <dbReference type="Rhea" id="RHEA:17989"/>
        <dbReference type="Rhea" id="RHEA-COMP:9863"/>
        <dbReference type="Rhea" id="RHEA-COMP:11604"/>
        <dbReference type="ChEBI" id="CHEBI:15378"/>
        <dbReference type="ChEBI" id="CHEBI:29999"/>
        <dbReference type="ChEBI" id="CHEBI:30616"/>
        <dbReference type="ChEBI" id="CHEBI:83421"/>
        <dbReference type="ChEBI" id="CHEBI:456216"/>
        <dbReference type="EC" id="2.7.11.1"/>
    </reaction>
</comment>
<dbReference type="PROSITE" id="PS00108">
    <property type="entry name" value="PROTEIN_KINASE_ST"/>
    <property type="match status" value="1"/>
</dbReference>
<evidence type="ECO:0000256" key="8">
    <source>
        <dbReference type="ARBA" id="ARBA00047899"/>
    </source>
</evidence>
<dbReference type="InterPro" id="IPR050236">
    <property type="entry name" value="Ser_Thr_kinase_AGC"/>
</dbReference>
<evidence type="ECO:0000256" key="4">
    <source>
        <dbReference type="ARBA" id="ARBA00022679"/>
    </source>
</evidence>
<accession>A0A8S1UJA2</accession>
<feature type="compositionally biased region" description="Low complexity" evidence="11">
    <location>
        <begin position="461"/>
        <end position="475"/>
    </location>
</feature>
<keyword evidence="5" id="KW-0547">Nucleotide-binding</keyword>
<dbReference type="FunFam" id="1.10.510.10:FF:000340">
    <property type="entry name" value="Serine threonine protein kinase"/>
    <property type="match status" value="1"/>
</dbReference>
<comment type="caution">
    <text evidence="13">The sequence shown here is derived from an EMBL/GenBank/DDBJ whole genome shotgun (WGS) entry which is preliminary data.</text>
</comment>
<feature type="coiled-coil region" evidence="10">
    <location>
        <begin position="877"/>
        <end position="925"/>
    </location>
</feature>
<evidence type="ECO:0000256" key="1">
    <source>
        <dbReference type="ARBA" id="ARBA00009903"/>
    </source>
</evidence>
<keyword evidence="6" id="KW-0418">Kinase</keyword>
<keyword evidence="7" id="KW-0067">ATP-binding</keyword>
<dbReference type="GO" id="GO:0004674">
    <property type="term" value="F:protein serine/threonine kinase activity"/>
    <property type="evidence" value="ECO:0007669"/>
    <property type="project" value="UniProtKB-KW"/>
</dbReference>
<comment type="similarity">
    <text evidence="1">Belongs to the protein kinase superfamily. AGC Ser/Thr protein kinase family.</text>
</comment>
<reference evidence="13" key="1">
    <citation type="submission" date="2021-01" db="EMBL/GenBank/DDBJ databases">
        <authorList>
            <consortium name="Genoscope - CEA"/>
            <person name="William W."/>
        </authorList>
    </citation>
    <scope>NUCLEOTIDE SEQUENCE</scope>
</reference>
<evidence type="ECO:0000256" key="3">
    <source>
        <dbReference type="ARBA" id="ARBA00022527"/>
    </source>
</evidence>
<gene>
    <name evidence="13" type="ORF">POCTA_138.1.T0460196</name>
</gene>
<dbReference type="AlphaFoldDB" id="A0A8S1UJA2"/>
<dbReference type="InterPro" id="IPR008271">
    <property type="entry name" value="Ser/Thr_kinase_AS"/>
</dbReference>
<protein>
    <recommendedName>
        <fullName evidence="2">non-specific serine/threonine protein kinase</fullName>
        <ecNumber evidence="2">2.7.11.1</ecNumber>
    </recommendedName>
</protein>
<evidence type="ECO:0000259" key="12">
    <source>
        <dbReference type="PROSITE" id="PS50011"/>
    </source>
</evidence>
<feature type="compositionally biased region" description="Polar residues" evidence="11">
    <location>
        <begin position="326"/>
        <end position="336"/>
    </location>
</feature>
<dbReference type="CDD" id="cd05579">
    <property type="entry name" value="STKc_MAST_like"/>
    <property type="match status" value="1"/>
</dbReference>
<evidence type="ECO:0000256" key="11">
    <source>
        <dbReference type="SAM" id="MobiDB-lite"/>
    </source>
</evidence>
<dbReference type="EC" id="2.7.11.1" evidence="2"/>
<evidence type="ECO:0000313" key="14">
    <source>
        <dbReference type="Proteomes" id="UP000683925"/>
    </source>
</evidence>
<organism evidence="13 14">
    <name type="scientific">Paramecium octaurelia</name>
    <dbReference type="NCBI Taxonomy" id="43137"/>
    <lineage>
        <taxon>Eukaryota</taxon>
        <taxon>Sar</taxon>
        <taxon>Alveolata</taxon>
        <taxon>Ciliophora</taxon>
        <taxon>Intramacronucleata</taxon>
        <taxon>Oligohymenophorea</taxon>
        <taxon>Peniculida</taxon>
        <taxon>Parameciidae</taxon>
        <taxon>Paramecium</taxon>
    </lineage>
</organism>
<evidence type="ECO:0000256" key="7">
    <source>
        <dbReference type="ARBA" id="ARBA00022840"/>
    </source>
</evidence>
<name>A0A8S1UJA2_PAROT</name>
<evidence type="ECO:0000256" key="6">
    <source>
        <dbReference type="ARBA" id="ARBA00022777"/>
    </source>
</evidence>
<dbReference type="Pfam" id="PF00069">
    <property type="entry name" value="Pkinase"/>
    <property type="match status" value="2"/>
</dbReference>
<dbReference type="GO" id="GO:0035556">
    <property type="term" value="P:intracellular signal transduction"/>
    <property type="evidence" value="ECO:0007669"/>
    <property type="project" value="TreeGrafter"/>
</dbReference>
<evidence type="ECO:0000256" key="10">
    <source>
        <dbReference type="SAM" id="Coils"/>
    </source>
</evidence>
<dbReference type="FunFam" id="1.10.510.10:FF:000604">
    <property type="entry name" value="AGC protein kinase"/>
    <property type="match status" value="1"/>
</dbReference>